<evidence type="ECO:0000256" key="2">
    <source>
        <dbReference type="ARBA" id="ARBA00023125"/>
    </source>
</evidence>
<gene>
    <name evidence="6" type="ORF">SASPL_142377</name>
</gene>
<comment type="caution">
    <text evidence="6">The sequence shown here is derived from an EMBL/GenBank/DDBJ whole genome shotgun (WGS) entry which is preliminary data.</text>
</comment>
<dbReference type="SUPFAM" id="SSF101941">
    <property type="entry name" value="NAC domain"/>
    <property type="match status" value="1"/>
</dbReference>
<proteinExistence type="predicted"/>
<evidence type="ECO:0000256" key="1">
    <source>
        <dbReference type="ARBA" id="ARBA00023015"/>
    </source>
</evidence>
<dbReference type="GO" id="GO:0006355">
    <property type="term" value="P:regulation of DNA-templated transcription"/>
    <property type="evidence" value="ECO:0007669"/>
    <property type="project" value="InterPro"/>
</dbReference>
<dbReference type="InterPro" id="IPR036093">
    <property type="entry name" value="NAC_dom_sf"/>
</dbReference>
<dbReference type="EMBL" id="PNBA02000016">
    <property type="protein sequence ID" value="KAG6396232.1"/>
    <property type="molecule type" value="Genomic_DNA"/>
</dbReference>
<evidence type="ECO:0000259" key="5">
    <source>
        <dbReference type="PROSITE" id="PS51005"/>
    </source>
</evidence>
<dbReference type="PANTHER" id="PTHR31719:SF181">
    <property type="entry name" value="NAC DOMAIN-CONTAINING PROTEIN 104-LIKE"/>
    <property type="match status" value="1"/>
</dbReference>
<keyword evidence="3" id="KW-0804">Transcription</keyword>
<dbReference type="PROSITE" id="PS51005">
    <property type="entry name" value="NAC"/>
    <property type="match status" value="1"/>
</dbReference>
<evidence type="ECO:0000256" key="4">
    <source>
        <dbReference type="ARBA" id="ARBA00023242"/>
    </source>
</evidence>
<dbReference type="GO" id="GO:0003677">
    <property type="term" value="F:DNA binding"/>
    <property type="evidence" value="ECO:0007669"/>
    <property type="project" value="UniProtKB-KW"/>
</dbReference>
<name>A0A8X8WJT0_SALSN</name>
<dbReference type="Pfam" id="PF02365">
    <property type="entry name" value="NAM"/>
    <property type="match status" value="1"/>
</dbReference>
<dbReference type="InterPro" id="IPR003441">
    <property type="entry name" value="NAC-dom"/>
</dbReference>
<accession>A0A8X8WJT0</accession>
<dbReference type="OrthoDB" id="1877845at2759"/>
<reference evidence="6" key="2">
    <citation type="submission" date="2020-08" db="EMBL/GenBank/DDBJ databases">
        <title>Plant Genome Project.</title>
        <authorList>
            <person name="Zhang R.-G."/>
        </authorList>
    </citation>
    <scope>NUCLEOTIDE SEQUENCE</scope>
    <source>
        <strain evidence="6">Huo1</strain>
        <tissue evidence="6">Leaf</tissue>
    </source>
</reference>
<dbReference type="GO" id="GO:0048731">
    <property type="term" value="P:system development"/>
    <property type="evidence" value="ECO:0007669"/>
    <property type="project" value="TreeGrafter"/>
</dbReference>
<dbReference type="PANTHER" id="PTHR31719">
    <property type="entry name" value="NAC TRANSCRIPTION FACTOR 56"/>
    <property type="match status" value="1"/>
</dbReference>
<keyword evidence="2" id="KW-0238">DNA-binding</keyword>
<dbReference type="Gene3D" id="2.170.150.80">
    <property type="entry name" value="NAC domain"/>
    <property type="match status" value="1"/>
</dbReference>
<organism evidence="6">
    <name type="scientific">Salvia splendens</name>
    <name type="common">Scarlet sage</name>
    <dbReference type="NCBI Taxonomy" id="180675"/>
    <lineage>
        <taxon>Eukaryota</taxon>
        <taxon>Viridiplantae</taxon>
        <taxon>Streptophyta</taxon>
        <taxon>Embryophyta</taxon>
        <taxon>Tracheophyta</taxon>
        <taxon>Spermatophyta</taxon>
        <taxon>Magnoliopsida</taxon>
        <taxon>eudicotyledons</taxon>
        <taxon>Gunneridae</taxon>
        <taxon>Pentapetalae</taxon>
        <taxon>asterids</taxon>
        <taxon>lamiids</taxon>
        <taxon>Lamiales</taxon>
        <taxon>Lamiaceae</taxon>
        <taxon>Nepetoideae</taxon>
        <taxon>Mentheae</taxon>
        <taxon>Salviinae</taxon>
        <taxon>Salvia</taxon>
        <taxon>Salvia subgen. Calosphace</taxon>
        <taxon>core Calosphace</taxon>
    </lineage>
</organism>
<keyword evidence="4" id="KW-0539">Nucleus</keyword>
<dbReference type="Proteomes" id="UP000298416">
    <property type="component" value="Unassembled WGS sequence"/>
</dbReference>
<evidence type="ECO:0000256" key="3">
    <source>
        <dbReference type="ARBA" id="ARBA00023163"/>
    </source>
</evidence>
<reference evidence="6" key="1">
    <citation type="submission" date="2018-01" db="EMBL/GenBank/DDBJ databases">
        <authorList>
            <person name="Mao J.F."/>
        </authorList>
    </citation>
    <scope>NUCLEOTIDE SEQUENCE</scope>
    <source>
        <strain evidence="6">Huo1</strain>
        <tissue evidence="6">Leaf</tissue>
    </source>
</reference>
<dbReference type="AlphaFoldDB" id="A0A8X8WJT0"/>
<evidence type="ECO:0000313" key="7">
    <source>
        <dbReference type="Proteomes" id="UP000298416"/>
    </source>
</evidence>
<keyword evidence="7" id="KW-1185">Reference proteome</keyword>
<sequence>MGEEKMVLPPGFQFDPTDEELIVSFLYRRAANLPCYPNIIPDLDIYSAHPWGLHGKAFWSKKEWYFFSGLKQNRATEKGFWKEIGVSEPIFTSKGDEVGIKNYLVFCGDGVHSDWIMEEYHLLNNYSTTSQSQLRGLKEWVVCRVREGKAFDCEEKISNDDDEGVELSYLDEVFFSMDGDDQDDDITFPT</sequence>
<feature type="domain" description="NAC" evidence="5">
    <location>
        <begin position="8"/>
        <end position="148"/>
    </location>
</feature>
<evidence type="ECO:0000313" key="6">
    <source>
        <dbReference type="EMBL" id="KAG6396232.1"/>
    </source>
</evidence>
<keyword evidence="1" id="KW-0805">Transcription regulation</keyword>
<protein>
    <recommendedName>
        <fullName evidence="5">NAC domain-containing protein</fullName>
    </recommendedName>
</protein>